<dbReference type="PROSITE" id="PS51186">
    <property type="entry name" value="GNAT"/>
    <property type="match status" value="1"/>
</dbReference>
<sequence>MQPVDFTVTKGFSDHERAQIAALYWEAFTQKLHHVLGPEDKALQFIAAHLHPDFALIARDTEGQILGVAGFKTQQGALIGGSLRDIAETYGWLSACWRAPLLALVERDLAEGVLLMDGICVSAQARGMGLGTALLDAIKQEAATQGLNAVRLDVINTNPRARALYQREGFREIGQENLGPFKYVFGFDSSTQMLCPIAPVP</sequence>
<dbReference type="InterPro" id="IPR016181">
    <property type="entry name" value="Acyl_CoA_acyltransferase"/>
</dbReference>
<dbReference type="Gene3D" id="3.40.630.30">
    <property type="match status" value="1"/>
</dbReference>
<reference evidence="4" key="2">
    <citation type="submission" date="2023-01" db="EMBL/GenBank/DDBJ databases">
        <title>Draft genome sequence of Sulfitobacter pacificus strain NBRC 109915.</title>
        <authorList>
            <person name="Sun Q."/>
            <person name="Mori K."/>
        </authorList>
    </citation>
    <scope>NUCLEOTIDE SEQUENCE</scope>
    <source>
        <strain evidence="4">NBRC 109915</strain>
    </source>
</reference>
<evidence type="ECO:0000313" key="5">
    <source>
        <dbReference type="Proteomes" id="UP001161388"/>
    </source>
</evidence>
<gene>
    <name evidence="4" type="primary">mobC</name>
    <name evidence="4" type="ORF">GCM10007927_05400</name>
</gene>
<evidence type="ECO:0000256" key="2">
    <source>
        <dbReference type="ARBA" id="ARBA00023315"/>
    </source>
</evidence>
<feature type="domain" description="N-acetyltransferase" evidence="3">
    <location>
        <begin position="7"/>
        <end position="198"/>
    </location>
</feature>
<evidence type="ECO:0000313" key="4">
    <source>
        <dbReference type="EMBL" id="GLQ25737.1"/>
    </source>
</evidence>
<dbReference type="Pfam" id="PF00583">
    <property type="entry name" value="Acetyltransf_1"/>
    <property type="match status" value="1"/>
</dbReference>
<dbReference type="Proteomes" id="UP001161388">
    <property type="component" value="Unassembled WGS sequence"/>
</dbReference>
<comment type="caution">
    <text evidence="4">The sequence shown here is derived from an EMBL/GenBank/DDBJ whole genome shotgun (WGS) entry which is preliminary data.</text>
</comment>
<name>A0ABQ5VEY3_9RHOB</name>
<proteinExistence type="predicted"/>
<evidence type="ECO:0000256" key="1">
    <source>
        <dbReference type="ARBA" id="ARBA00022679"/>
    </source>
</evidence>
<dbReference type="PANTHER" id="PTHR43420">
    <property type="entry name" value="ACETYLTRANSFERASE"/>
    <property type="match status" value="1"/>
</dbReference>
<protein>
    <submittedName>
        <fullName evidence="4">Molybdopterin-guanine dinucleotide biosynthesis protein MobC</fullName>
    </submittedName>
</protein>
<reference evidence="4" key="1">
    <citation type="journal article" date="2014" name="Int. J. Syst. Evol. Microbiol.">
        <title>Complete genome of a new Firmicutes species belonging to the dominant human colonic microbiota ('Ruminococcus bicirculans') reveals two chromosomes and a selective capacity to utilize plant glucans.</title>
        <authorList>
            <consortium name="NISC Comparative Sequencing Program"/>
            <person name="Wegmann U."/>
            <person name="Louis P."/>
            <person name="Goesmann A."/>
            <person name="Henrissat B."/>
            <person name="Duncan S.H."/>
            <person name="Flint H.J."/>
        </authorList>
    </citation>
    <scope>NUCLEOTIDE SEQUENCE</scope>
    <source>
        <strain evidence="4">NBRC 109915</strain>
    </source>
</reference>
<organism evidence="4 5">
    <name type="scientific">Sulfitobacter pacificus</name>
    <dbReference type="NCBI Taxonomy" id="1499314"/>
    <lineage>
        <taxon>Bacteria</taxon>
        <taxon>Pseudomonadati</taxon>
        <taxon>Pseudomonadota</taxon>
        <taxon>Alphaproteobacteria</taxon>
        <taxon>Rhodobacterales</taxon>
        <taxon>Roseobacteraceae</taxon>
        <taxon>Sulfitobacter</taxon>
    </lineage>
</organism>
<keyword evidence="2" id="KW-0012">Acyltransferase</keyword>
<dbReference type="CDD" id="cd04301">
    <property type="entry name" value="NAT_SF"/>
    <property type="match status" value="1"/>
</dbReference>
<keyword evidence="5" id="KW-1185">Reference proteome</keyword>
<dbReference type="SUPFAM" id="SSF55729">
    <property type="entry name" value="Acyl-CoA N-acyltransferases (Nat)"/>
    <property type="match status" value="1"/>
</dbReference>
<dbReference type="EMBL" id="BSNL01000001">
    <property type="protein sequence ID" value="GLQ25737.1"/>
    <property type="molecule type" value="Genomic_DNA"/>
</dbReference>
<dbReference type="InterPro" id="IPR000182">
    <property type="entry name" value="GNAT_dom"/>
</dbReference>
<dbReference type="PANTHER" id="PTHR43420:SF47">
    <property type="entry name" value="N-ACETYLTRANSFERASE DOMAIN-CONTAINING PROTEIN"/>
    <property type="match status" value="1"/>
</dbReference>
<dbReference type="InterPro" id="IPR050680">
    <property type="entry name" value="YpeA/RimI_acetyltransf"/>
</dbReference>
<keyword evidence="1" id="KW-0808">Transferase</keyword>
<accession>A0ABQ5VEY3</accession>
<evidence type="ECO:0000259" key="3">
    <source>
        <dbReference type="PROSITE" id="PS51186"/>
    </source>
</evidence>
<dbReference type="RefSeq" id="WP_386258871.1">
    <property type="nucleotide sequence ID" value="NZ_BSNL01000001.1"/>
</dbReference>